<dbReference type="AlphaFoldDB" id="A0A164B3Q1"/>
<evidence type="ECO:0000313" key="2">
    <source>
        <dbReference type="Proteomes" id="UP000077342"/>
    </source>
</evidence>
<comment type="caution">
    <text evidence="1">The sequence shown here is derived from an EMBL/GenBank/DDBJ whole genome shotgun (WGS) entry which is preliminary data.</text>
</comment>
<evidence type="ECO:0000313" key="1">
    <source>
        <dbReference type="EMBL" id="KZS63086.1"/>
    </source>
</evidence>
<organism evidence="1 2">
    <name type="scientific">Mycobacterium ostraviense</name>
    <dbReference type="NCBI Taxonomy" id="2738409"/>
    <lineage>
        <taxon>Bacteria</taxon>
        <taxon>Bacillati</taxon>
        <taxon>Actinomycetota</taxon>
        <taxon>Actinomycetes</taxon>
        <taxon>Mycobacteriales</taxon>
        <taxon>Mycobacteriaceae</taxon>
        <taxon>Mycobacterium</taxon>
    </lineage>
</organism>
<gene>
    <name evidence="1" type="ORF">A4G28_04435</name>
</gene>
<accession>A0A164B3Q1</accession>
<proteinExistence type="predicted"/>
<sequence>MQRQCAQCNRPFEAQRPQAKYCGATCRVRASRAGGSSSAAKAPPAVAAVEGAADLVSAVTAELTAAGRESSALGVQAIAIAERMARFDTSAGLAALSKELRAVMASALQNAAPVADAVDELKARRDRKRAG</sequence>
<keyword evidence="2" id="KW-1185">Reference proteome</keyword>
<dbReference type="EMBL" id="LWCI01000100">
    <property type="protein sequence ID" value="KZS63086.1"/>
    <property type="molecule type" value="Genomic_DNA"/>
</dbReference>
<protein>
    <submittedName>
        <fullName evidence="1">Uncharacterized protein</fullName>
    </submittedName>
</protein>
<name>A0A164B3Q1_9MYCO</name>
<reference evidence="2" key="1">
    <citation type="submission" date="2016-04" db="EMBL/GenBank/DDBJ databases">
        <authorList>
            <person name="Strapagiel D."/>
            <person name="Borowka P."/>
            <person name="Marciniak B."/>
            <person name="Bakula Z."/>
            <person name="Van Ingen J."/>
            <person name="Safianowska A."/>
            <person name="Dziadek J."/>
            <person name="Jagielski T."/>
        </authorList>
    </citation>
    <scope>NUCLEOTIDE SEQUENCE [LARGE SCALE GENOMIC DNA]</scope>
    <source>
        <strain evidence="2">1010001458</strain>
    </source>
</reference>
<dbReference type="Proteomes" id="UP000077342">
    <property type="component" value="Unassembled WGS sequence"/>
</dbReference>